<proteinExistence type="predicted"/>
<evidence type="ECO:0000256" key="2">
    <source>
        <dbReference type="ARBA" id="ARBA00022898"/>
    </source>
</evidence>
<keyword evidence="5" id="KW-0456">Lyase</keyword>
<feature type="compositionally biased region" description="Low complexity" evidence="3">
    <location>
        <begin position="409"/>
        <end position="425"/>
    </location>
</feature>
<name>A0A0P1BHT0_9BASI</name>
<dbReference type="PANTHER" id="PTHR42699">
    <property type="match status" value="1"/>
</dbReference>
<dbReference type="SUPFAM" id="SSF53383">
    <property type="entry name" value="PLP-dependent transferases"/>
    <property type="match status" value="1"/>
</dbReference>
<dbReference type="STRING" id="401625.A0A0P1BHT0"/>
<dbReference type="GO" id="GO:0030170">
    <property type="term" value="F:pyridoxal phosphate binding"/>
    <property type="evidence" value="ECO:0007669"/>
    <property type="project" value="InterPro"/>
</dbReference>
<dbReference type="Pfam" id="PF18265">
    <property type="entry name" value="Nas2_N"/>
    <property type="match status" value="1"/>
</dbReference>
<dbReference type="InterPro" id="IPR015422">
    <property type="entry name" value="PyrdxlP-dep_Trfase_small"/>
</dbReference>
<dbReference type="Gene3D" id="6.10.140.1710">
    <property type="match status" value="1"/>
</dbReference>
<dbReference type="GO" id="GO:0019346">
    <property type="term" value="P:transsulfuration"/>
    <property type="evidence" value="ECO:0007669"/>
    <property type="project" value="InterPro"/>
</dbReference>
<feature type="domain" description="Nas2 N-terminal" evidence="4">
    <location>
        <begin position="33"/>
        <end position="105"/>
    </location>
</feature>
<dbReference type="InterPro" id="IPR015421">
    <property type="entry name" value="PyrdxlP-dep_Trfase_major"/>
</dbReference>
<dbReference type="GO" id="GO:0016829">
    <property type="term" value="F:lyase activity"/>
    <property type="evidence" value="ECO:0007669"/>
    <property type="project" value="UniProtKB-KW"/>
</dbReference>
<comment type="cofactor">
    <cofactor evidence="1">
        <name>pyridoxal 5'-phosphate</name>
        <dbReference type="ChEBI" id="CHEBI:597326"/>
    </cofactor>
</comment>
<reference evidence="5 6" key="1">
    <citation type="submission" date="2014-09" db="EMBL/GenBank/DDBJ databases">
        <authorList>
            <person name="Magalhaes I.L.F."/>
            <person name="Oliveira U."/>
            <person name="Santos F.R."/>
            <person name="Vidigal T.H.D.A."/>
            <person name="Brescovit A.D."/>
            <person name="Santos A.J."/>
        </authorList>
    </citation>
    <scope>NUCLEOTIDE SEQUENCE [LARGE SCALE GENOMIC DNA]</scope>
</reference>
<dbReference type="GO" id="GO:0003962">
    <property type="term" value="F:cystathionine gamma-synthase activity"/>
    <property type="evidence" value="ECO:0007669"/>
    <property type="project" value="TreeGrafter"/>
</dbReference>
<evidence type="ECO:0000259" key="4">
    <source>
        <dbReference type="Pfam" id="PF18265"/>
    </source>
</evidence>
<dbReference type="PANTHER" id="PTHR42699:SF1">
    <property type="entry name" value="CYSTATHIONINE GAMMA-SYNTHASE-RELATED"/>
    <property type="match status" value="1"/>
</dbReference>
<dbReference type="InterPro" id="IPR000277">
    <property type="entry name" value="Cys/Met-Metab_PyrdxlP-dep_enz"/>
</dbReference>
<evidence type="ECO:0000313" key="5">
    <source>
        <dbReference type="EMBL" id="CEH15901.1"/>
    </source>
</evidence>
<dbReference type="InterPro" id="IPR040815">
    <property type="entry name" value="Nas2_N"/>
</dbReference>
<dbReference type="OrthoDB" id="10047078at2759"/>
<sequence length="871" mass="93311">MPVPVGHSGDQLAAIIGNAAPTSPADARTRALALSEKRRAIDDEIAAQNKVLASHSVRPDTQLVDASGFPRADIDLVAVRTARSTIAHLVTDRKQVEAELAQVIEMALPRPHASSSSQPSTPPLACSSQPSTPPPASSSSQPSTPPLPPAAPTYGHHVAPASSSTSSRTEPTATALAPPARDAADDHAVGTSVPPATAHAVSVSLPKWQDNVDYEEGKLGNVMETGYPRFFIHRLVQKLAALMLRKFGGASGDVEEQCLLVPSARVAERCRQFMLSQLALTARSASATPSIRVVEYRIQPSAAPPTPSAASINPCGAAPHDYMLLYIVLFPSSVWSLAKSYWQHTGDGISSRFAQDVLARLDVDGAAMTATDQQNAPNVRTANDAQAHGAAPLVEIPAPRARNRHYARSNSSSGALSMSSSGTLLPPSPTAPRLTNDVDAGTASADQVAYLEERYARVLPSSMGDLAKVALRRRIAGTLLIDRDGTASQTDVSATADTLRTGTNLDEKDVFLLPSGMSAIFHAHQTALRWKRAQLTGQTTGEASITNLGRSVCFGFPYLDTLKILQKWGDGALFYGHGTSSDLAHLESALQSMDTKPLALFCEFPSNPLLRSPDLNRLRQLADQYGFLVVVDETIGNFLNVEVLPYADIVVSSLTKVFSGDTNVMGGSLVLNPRSKHAALLRQVFEQEYEDTYYGGDACVMERNSRNFAKRVVRINENAEALADFLYEERGRGVITDVFYPKYVTRDAYDACRRKAPLLPADEAGANGCTTSAAAGKQGRYGGLLSITFETSKHAQVFYDNLDVAKGPSLGSNFTLASPYAILAHYTELDWAAEYGVPASLVRVSTGLEQPDELLATFTRALLKAARIRVR</sequence>
<keyword evidence="6" id="KW-1185">Reference proteome</keyword>
<evidence type="ECO:0000256" key="1">
    <source>
        <dbReference type="ARBA" id="ARBA00001933"/>
    </source>
</evidence>
<dbReference type="FunFam" id="3.40.640.10:FF:000094">
    <property type="entry name" value="Probable cystathionine gamma-synthase"/>
    <property type="match status" value="1"/>
</dbReference>
<keyword evidence="2" id="KW-0663">Pyridoxal phosphate</keyword>
<evidence type="ECO:0000313" key="6">
    <source>
        <dbReference type="Proteomes" id="UP000054845"/>
    </source>
</evidence>
<dbReference type="InterPro" id="IPR051750">
    <property type="entry name" value="Trans-sulfuration_enzymes"/>
</dbReference>
<dbReference type="EMBL" id="CCYA01000273">
    <property type="protein sequence ID" value="CEH15901.1"/>
    <property type="molecule type" value="Genomic_DNA"/>
</dbReference>
<organism evidence="5 6">
    <name type="scientific">Ceraceosorus bombacis</name>
    <dbReference type="NCBI Taxonomy" id="401625"/>
    <lineage>
        <taxon>Eukaryota</taxon>
        <taxon>Fungi</taxon>
        <taxon>Dikarya</taxon>
        <taxon>Basidiomycota</taxon>
        <taxon>Ustilaginomycotina</taxon>
        <taxon>Exobasidiomycetes</taxon>
        <taxon>Ceraceosorales</taxon>
        <taxon>Ceraceosoraceae</taxon>
        <taxon>Ceraceosorus</taxon>
    </lineage>
</organism>
<protein>
    <submittedName>
        <fullName evidence="5">Cystathionine beta-lyases/cystathionine gamma-synthases</fullName>
    </submittedName>
</protein>
<dbReference type="Gene3D" id="3.40.640.10">
    <property type="entry name" value="Type I PLP-dependent aspartate aminotransferase-like (Major domain)"/>
    <property type="match status" value="1"/>
</dbReference>
<dbReference type="Pfam" id="PF01053">
    <property type="entry name" value="Cys_Met_Meta_PP"/>
    <property type="match status" value="1"/>
</dbReference>
<accession>A0A0P1BHT0</accession>
<dbReference type="Gene3D" id="3.90.1150.10">
    <property type="entry name" value="Aspartate Aminotransferase, domain 1"/>
    <property type="match status" value="1"/>
</dbReference>
<dbReference type="Proteomes" id="UP000054845">
    <property type="component" value="Unassembled WGS sequence"/>
</dbReference>
<feature type="compositionally biased region" description="Low complexity" evidence="3">
    <location>
        <begin position="169"/>
        <end position="181"/>
    </location>
</feature>
<evidence type="ECO:0000256" key="3">
    <source>
        <dbReference type="SAM" id="MobiDB-lite"/>
    </source>
</evidence>
<feature type="region of interest" description="Disordered" evidence="3">
    <location>
        <begin position="388"/>
        <end position="438"/>
    </location>
</feature>
<feature type="region of interest" description="Disordered" evidence="3">
    <location>
        <begin position="110"/>
        <end position="195"/>
    </location>
</feature>
<dbReference type="InterPro" id="IPR015424">
    <property type="entry name" value="PyrdxlP-dep_Trfase"/>
</dbReference>
<dbReference type="AlphaFoldDB" id="A0A0P1BHT0"/>